<dbReference type="SMART" id="SM00495">
    <property type="entry name" value="ChtBD3"/>
    <property type="match status" value="2"/>
</dbReference>
<name>A0A0F4R0D4_9GAMM</name>
<accession>A0A0F4R0D4</accession>
<dbReference type="GO" id="GO:0030246">
    <property type="term" value="F:carbohydrate binding"/>
    <property type="evidence" value="ECO:0007669"/>
    <property type="project" value="InterPro"/>
</dbReference>
<dbReference type="SUPFAM" id="SSF81296">
    <property type="entry name" value="E set domains"/>
    <property type="match status" value="1"/>
</dbReference>
<keyword evidence="3 5" id="KW-0732">Signal</keyword>
<dbReference type="GO" id="GO:0008061">
    <property type="term" value="F:chitin binding"/>
    <property type="evidence" value="ECO:0007669"/>
    <property type="project" value="UniProtKB-KW"/>
</dbReference>
<keyword evidence="4" id="KW-0378">Hydrolase</keyword>
<dbReference type="InterPro" id="IPR004302">
    <property type="entry name" value="Cellulose/chitin-bd_N"/>
</dbReference>
<evidence type="ECO:0000256" key="3">
    <source>
        <dbReference type="ARBA" id="ARBA00022729"/>
    </source>
</evidence>
<dbReference type="OrthoDB" id="3675244at2"/>
<dbReference type="Pfam" id="PF03067">
    <property type="entry name" value="LPMO_10"/>
    <property type="match status" value="1"/>
</dbReference>
<dbReference type="CDD" id="cd12215">
    <property type="entry name" value="ChiC_BD"/>
    <property type="match status" value="2"/>
</dbReference>
<dbReference type="EMBL" id="JXYA01000002">
    <property type="protein sequence ID" value="KJZ12970.1"/>
    <property type="molecule type" value="Genomic_DNA"/>
</dbReference>
<dbReference type="InterPro" id="IPR051024">
    <property type="entry name" value="GlcNAc_Chitin_IntDeg"/>
</dbReference>
<dbReference type="CDD" id="cd21177">
    <property type="entry name" value="LPMO_AA10"/>
    <property type="match status" value="1"/>
</dbReference>
<evidence type="ECO:0000259" key="6">
    <source>
        <dbReference type="SMART" id="SM00495"/>
    </source>
</evidence>
<dbReference type="InterPro" id="IPR036573">
    <property type="entry name" value="CBM_sf_5/12"/>
</dbReference>
<dbReference type="InterPro" id="IPR003610">
    <property type="entry name" value="CBM5/12"/>
</dbReference>
<evidence type="ECO:0000313" key="7">
    <source>
        <dbReference type="EMBL" id="KJZ12970.1"/>
    </source>
</evidence>
<dbReference type="Pfam" id="PF02839">
    <property type="entry name" value="CBM_5_12"/>
    <property type="match status" value="2"/>
</dbReference>
<dbReference type="Pfam" id="PF18416">
    <property type="entry name" value="GbpA_2"/>
    <property type="match status" value="1"/>
</dbReference>
<gene>
    <name evidence="7" type="ORF">TW77_01050</name>
</gene>
<comment type="caution">
    <text evidence="7">The sequence shown here is derived from an EMBL/GenBank/DDBJ whole genome shotgun (WGS) entry which is preliminary data.</text>
</comment>
<dbReference type="RefSeq" id="WP_046003120.1">
    <property type="nucleotide sequence ID" value="NZ_JXYA01000002.1"/>
</dbReference>
<protein>
    <submittedName>
        <fullName evidence="7">Chitinase</fullName>
    </submittedName>
</protein>
<dbReference type="PANTHER" id="PTHR34823:SF1">
    <property type="entry name" value="CHITIN-BINDING TYPE-4 DOMAIN-CONTAINING PROTEIN"/>
    <property type="match status" value="1"/>
</dbReference>
<evidence type="ECO:0000256" key="5">
    <source>
        <dbReference type="SAM" id="SignalP"/>
    </source>
</evidence>
<dbReference type="GO" id="GO:0004553">
    <property type="term" value="F:hydrolase activity, hydrolyzing O-glycosyl compounds"/>
    <property type="evidence" value="ECO:0007669"/>
    <property type="project" value="InterPro"/>
</dbReference>
<dbReference type="Proteomes" id="UP000033452">
    <property type="component" value="Unassembled WGS sequence"/>
</dbReference>
<dbReference type="Gene3D" id="2.70.50.50">
    <property type="entry name" value="chitin-binding protein cbp21"/>
    <property type="match status" value="1"/>
</dbReference>
<dbReference type="Gene3D" id="3.30.70.2150">
    <property type="match status" value="1"/>
</dbReference>
<evidence type="ECO:0000256" key="1">
    <source>
        <dbReference type="ARBA" id="ARBA00022525"/>
    </source>
</evidence>
<organism evidence="7 8">
    <name type="scientific">Pseudoalteromonas rubra</name>
    <dbReference type="NCBI Taxonomy" id="43658"/>
    <lineage>
        <taxon>Bacteria</taxon>
        <taxon>Pseudomonadati</taxon>
        <taxon>Pseudomonadota</taxon>
        <taxon>Gammaproteobacteria</taxon>
        <taxon>Alteromonadales</taxon>
        <taxon>Pseudoalteromonadaceae</taxon>
        <taxon>Pseudoalteromonas</taxon>
    </lineage>
</organism>
<keyword evidence="8" id="KW-1185">Reference proteome</keyword>
<evidence type="ECO:0000256" key="4">
    <source>
        <dbReference type="ARBA" id="ARBA00022801"/>
    </source>
</evidence>
<dbReference type="PANTHER" id="PTHR34823">
    <property type="entry name" value="GLCNAC-BINDING PROTEIN A"/>
    <property type="match status" value="1"/>
</dbReference>
<dbReference type="InterPro" id="IPR041029">
    <property type="entry name" value="GbpA_2"/>
</dbReference>
<dbReference type="Gene3D" id="2.10.10.20">
    <property type="entry name" value="Carbohydrate-binding module superfamily 5/12"/>
    <property type="match status" value="2"/>
</dbReference>
<evidence type="ECO:0000256" key="2">
    <source>
        <dbReference type="ARBA" id="ARBA00022669"/>
    </source>
</evidence>
<dbReference type="PATRIC" id="fig|43658.5.peg.215"/>
<keyword evidence="2" id="KW-0147">Chitin-binding</keyword>
<dbReference type="GO" id="GO:0005576">
    <property type="term" value="C:extracellular region"/>
    <property type="evidence" value="ECO:0007669"/>
    <property type="project" value="InterPro"/>
</dbReference>
<feature type="domain" description="Chitin-binding type-3" evidence="6">
    <location>
        <begin position="487"/>
        <end position="529"/>
    </location>
</feature>
<dbReference type="SUPFAM" id="SSF51055">
    <property type="entry name" value="Carbohydrate binding domain"/>
    <property type="match status" value="2"/>
</dbReference>
<evidence type="ECO:0000313" key="8">
    <source>
        <dbReference type="Proteomes" id="UP000033452"/>
    </source>
</evidence>
<dbReference type="GO" id="GO:0005975">
    <property type="term" value="P:carbohydrate metabolic process"/>
    <property type="evidence" value="ECO:0007669"/>
    <property type="project" value="InterPro"/>
</dbReference>
<dbReference type="InterPro" id="IPR014756">
    <property type="entry name" value="Ig_E-set"/>
</dbReference>
<proteinExistence type="predicted"/>
<feature type="chain" id="PRO_5002476021" evidence="5">
    <location>
        <begin position="25"/>
        <end position="529"/>
    </location>
</feature>
<feature type="domain" description="Chitin-binding type-3" evidence="6">
    <location>
        <begin position="438"/>
        <end position="480"/>
    </location>
</feature>
<dbReference type="AlphaFoldDB" id="A0A0F4R0D4"/>
<keyword evidence="1" id="KW-0964">Secreted</keyword>
<sequence length="529" mass="59166">MKYNKTLSALAVGMTLAAINQAHAHGYMDFPKARQAICQEQGGFWWPKDGSKIPNAACRAAFLQSGHVQFIQKHEFAVNTAEFNDQSAVEANIPDGTLCHAGDKNKAGMGLPSKDWQKTPVMVDGKGQIKIRYRATTPHNPSFWQFYLTKPGVDFENKALSWADLELVQSHGNVDFFMAPDGNRYYEMTVAVPDKFSGDAILYSRWQRDDVVGEGFYNCSDITLIRDAEPQPPQSWHSAGYYLRQGQTANIGDTIWLRAFDGNGKELIQEKLTISEQRLADWPAYFAIQLNEAFAALIRIGVQDAHGNIHFDTTNLASNQVFVSDQAHTFNLSVVARPVNTPPTVHTPAVLTVQEEQSAHLHVHAFDDQQSRLDFDWQLPAQVSYTGNGATITVTAPKVDKDTQFSGKVTVSDGQLSTSVNLVIAVTNQNDTPTPPDSDTWLVDKIYTSGDIVSFNGNQYRAKWWVRGQRPDSSQAWERIAPPSEPQDQWQVSVAYTGGAIVRYQGERYQARWWTRGQQPGKHSVWKKL</sequence>
<feature type="signal peptide" evidence="5">
    <location>
        <begin position="1"/>
        <end position="24"/>
    </location>
</feature>
<reference evidence="7 8" key="1">
    <citation type="journal article" date="2015" name="BMC Genomics">
        <title>Genome mining reveals unlocked bioactive potential of marine Gram-negative bacteria.</title>
        <authorList>
            <person name="Machado H."/>
            <person name="Sonnenschein E.C."/>
            <person name="Melchiorsen J."/>
            <person name="Gram L."/>
        </authorList>
    </citation>
    <scope>NUCLEOTIDE SEQUENCE [LARGE SCALE GENOMIC DNA]</scope>
    <source>
        <strain evidence="7 8">S2471</strain>
    </source>
</reference>